<dbReference type="Proteomes" id="UP001327560">
    <property type="component" value="Chromosome 9"/>
</dbReference>
<sequence length="109" mass="12228">MCHASLFSTAQSPKRDVLYEEESKLLLMPNERGVQKFRKCSCQWSTEEGARSSAKPFTMPLPGCGQLVHSEDLFNLEENKFSFRKMTPLAISTGTTSTPNTENKHVTSL</sequence>
<protein>
    <submittedName>
        <fullName evidence="1">Uncharacterized protein</fullName>
    </submittedName>
</protein>
<keyword evidence="2" id="KW-1185">Reference proteome</keyword>
<name>A0AAQ3L686_9LILI</name>
<dbReference type="AlphaFoldDB" id="A0AAQ3L686"/>
<proteinExistence type="predicted"/>
<evidence type="ECO:0000313" key="2">
    <source>
        <dbReference type="Proteomes" id="UP001327560"/>
    </source>
</evidence>
<organism evidence="1 2">
    <name type="scientific">Canna indica</name>
    <name type="common">Indian-shot</name>
    <dbReference type="NCBI Taxonomy" id="4628"/>
    <lineage>
        <taxon>Eukaryota</taxon>
        <taxon>Viridiplantae</taxon>
        <taxon>Streptophyta</taxon>
        <taxon>Embryophyta</taxon>
        <taxon>Tracheophyta</taxon>
        <taxon>Spermatophyta</taxon>
        <taxon>Magnoliopsida</taxon>
        <taxon>Liliopsida</taxon>
        <taxon>Zingiberales</taxon>
        <taxon>Cannaceae</taxon>
        <taxon>Canna</taxon>
    </lineage>
</organism>
<gene>
    <name evidence="1" type="ORF">Cni_G29345</name>
</gene>
<dbReference type="EMBL" id="CP136898">
    <property type="protein sequence ID" value="WOL20540.1"/>
    <property type="molecule type" value="Genomic_DNA"/>
</dbReference>
<reference evidence="1 2" key="1">
    <citation type="submission" date="2023-10" db="EMBL/GenBank/DDBJ databases">
        <title>Chromosome-scale genome assembly provides insights into flower coloration mechanisms of Canna indica.</title>
        <authorList>
            <person name="Li C."/>
        </authorList>
    </citation>
    <scope>NUCLEOTIDE SEQUENCE [LARGE SCALE GENOMIC DNA]</scope>
    <source>
        <tissue evidence="1">Flower</tissue>
    </source>
</reference>
<evidence type="ECO:0000313" key="1">
    <source>
        <dbReference type="EMBL" id="WOL20540.1"/>
    </source>
</evidence>
<accession>A0AAQ3L686</accession>